<keyword evidence="1" id="KW-0732">Signal</keyword>
<organism evidence="3 4">
    <name type="scientific">Helicobacter pylori (strain B8)</name>
    <dbReference type="NCBI Taxonomy" id="693745"/>
    <lineage>
        <taxon>Bacteria</taxon>
        <taxon>Pseudomonadati</taxon>
        <taxon>Campylobacterota</taxon>
        <taxon>Epsilonproteobacteria</taxon>
        <taxon>Campylobacterales</taxon>
        <taxon>Helicobacteraceae</taxon>
        <taxon>Helicobacter</taxon>
    </lineage>
</organism>
<dbReference type="GO" id="GO:0004519">
    <property type="term" value="F:endonuclease activity"/>
    <property type="evidence" value="ECO:0007669"/>
    <property type="project" value="InterPro"/>
</dbReference>
<dbReference type="GO" id="GO:0003676">
    <property type="term" value="F:nucleic acid binding"/>
    <property type="evidence" value="ECO:0007669"/>
    <property type="project" value="InterPro"/>
</dbReference>
<gene>
    <name evidence="3" type="ordered locus">HPB8_1519</name>
</gene>
<dbReference type="InterPro" id="IPR003615">
    <property type="entry name" value="HNH_nuc"/>
</dbReference>
<name>D7FFW9_HELP3</name>
<dbReference type="CDD" id="cd00085">
    <property type="entry name" value="HNHc"/>
    <property type="match status" value="1"/>
</dbReference>
<evidence type="ECO:0000259" key="2">
    <source>
        <dbReference type="Pfam" id="PF01844"/>
    </source>
</evidence>
<dbReference type="RefSeq" id="WP_001862071.1">
    <property type="nucleotide sequence ID" value="NC_014256.1"/>
</dbReference>
<proteinExistence type="predicted"/>
<dbReference type="Proteomes" id="UP000007091">
    <property type="component" value="Chromosome"/>
</dbReference>
<protein>
    <recommendedName>
        <fullName evidence="2">HNH domain-containing protein</fullName>
    </recommendedName>
</protein>
<evidence type="ECO:0000256" key="1">
    <source>
        <dbReference type="SAM" id="SignalP"/>
    </source>
</evidence>
<feature type="signal peptide" evidence="1">
    <location>
        <begin position="1"/>
        <end position="21"/>
    </location>
</feature>
<dbReference type="EMBL" id="FN598874">
    <property type="protein sequence ID" value="CBI67076.1"/>
    <property type="molecule type" value="Genomic_DNA"/>
</dbReference>
<sequence>MKGYCCLNFQAKVFVSCFLNAVDPFNLGVLLSRFQIKNGCIYGVYSYKASKSVHGYEESKVPVLKALNTLSMHKIWQFNQESVTKIRGTFAFILENDLHLDENSFYKKLLNSLIDNDFFNRSHSMTPNQRLFLSGFFESRGSIDTQRNFLTSDYFFHSPLEFKKFHYLIDFFNIPSEALNFNFRELQPEYVQGINQRNAQFRIYLDWYLHHIGLFNPYKARIAHHVFKTTLVGDGIYYKLSYPPTTEYRGNSFIERAHFYLKSVYQQDLDDKSIEKLREQLGWIQKSEEFKRDSKIINFYRISTPNVCSACYGDYDIKERSFISLPLYKITQNPDSYYTEIHHVISLGKDQELDVLANLAKLCPACHRALKKGSSEEEFQKRLIRNILNRNKDNLEFAQLRFETDDFPTLIDRIYESLK</sequence>
<dbReference type="GO" id="GO:0008270">
    <property type="term" value="F:zinc ion binding"/>
    <property type="evidence" value="ECO:0007669"/>
    <property type="project" value="InterPro"/>
</dbReference>
<dbReference type="REBASE" id="26644">
    <property type="entry name" value="HpyB8ORF1520P"/>
</dbReference>
<accession>D7FFW9</accession>
<evidence type="ECO:0000313" key="4">
    <source>
        <dbReference type="Proteomes" id="UP000007091"/>
    </source>
</evidence>
<evidence type="ECO:0000313" key="3">
    <source>
        <dbReference type="EMBL" id="CBI67076.1"/>
    </source>
</evidence>
<dbReference type="KEGG" id="hpl:HPB8_1519"/>
<dbReference type="Pfam" id="PF01844">
    <property type="entry name" value="HNH"/>
    <property type="match status" value="1"/>
</dbReference>
<dbReference type="InterPro" id="IPR002711">
    <property type="entry name" value="HNH"/>
</dbReference>
<dbReference type="HOGENOM" id="CLU_057674_0_0_7"/>
<reference evidence="3 4" key="1">
    <citation type="journal article" date="2010" name="BMC Genomics">
        <title>Sequencing, annotation, and comparative genome analysis of the gerbil-adapted Helicobacter pylori strain B8.</title>
        <authorList>
            <person name="Farnbacher M."/>
            <person name="Jahns T."/>
            <person name="Willrodt D."/>
            <person name="Daniel R."/>
            <person name="Haas R."/>
            <person name="Goesmann A."/>
            <person name="Kurtz S."/>
            <person name="Rieder G."/>
        </authorList>
    </citation>
    <scope>NUCLEOTIDE SEQUENCE [LARGE SCALE GENOMIC DNA]</scope>
    <source>
        <strain evidence="3 4">B8</strain>
    </source>
</reference>
<feature type="domain" description="HNH" evidence="2">
    <location>
        <begin position="335"/>
        <end position="371"/>
    </location>
</feature>
<feature type="chain" id="PRO_5003095455" description="HNH domain-containing protein" evidence="1">
    <location>
        <begin position="22"/>
        <end position="419"/>
    </location>
</feature>
<dbReference type="AlphaFoldDB" id="D7FFW9"/>